<reference evidence="1 2" key="1">
    <citation type="submission" date="2021-06" db="EMBL/GenBank/DDBJ databases">
        <authorList>
            <person name="Palmer J.M."/>
        </authorList>
    </citation>
    <scope>NUCLEOTIDE SEQUENCE [LARGE SCALE GENOMIC DNA]</scope>
    <source>
        <strain evidence="1 2">AS_MEX2019</strain>
        <tissue evidence="1">Muscle</tissue>
    </source>
</reference>
<organism evidence="1 2">
    <name type="scientific">Ameca splendens</name>
    <dbReference type="NCBI Taxonomy" id="208324"/>
    <lineage>
        <taxon>Eukaryota</taxon>
        <taxon>Metazoa</taxon>
        <taxon>Chordata</taxon>
        <taxon>Craniata</taxon>
        <taxon>Vertebrata</taxon>
        <taxon>Euteleostomi</taxon>
        <taxon>Actinopterygii</taxon>
        <taxon>Neopterygii</taxon>
        <taxon>Teleostei</taxon>
        <taxon>Neoteleostei</taxon>
        <taxon>Acanthomorphata</taxon>
        <taxon>Ovalentaria</taxon>
        <taxon>Atherinomorphae</taxon>
        <taxon>Cyprinodontiformes</taxon>
        <taxon>Goodeidae</taxon>
        <taxon>Ameca</taxon>
    </lineage>
</organism>
<accession>A0ABV0YJN6</accession>
<comment type="caution">
    <text evidence="1">The sequence shown here is derived from an EMBL/GenBank/DDBJ whole genome shotgun (WGS) entry which is preliminary data.</text>
</comment>
<proteinExistence type="predicted"/>
<evidence type="ECO:0000313" key="1">
    <source>
        <dbReference type="EMBL" id="MEQ2293820.1"/>
    </source>
</evidence>
<gene>
    <name evidence="1" type="ORF">AMECASPLE_037410</name>
</gene>
<name>A0ABV0YJN6_9TELE</name>
<dbReference type="Proteomes" id="UP001469553">
    <property type="component" value="Unassembled WGS sequence"/>
</dbReference>
<evidence type="ECO:0000313" key="2">
    <source>
        <dbReference type="Proteomes" id="UP001469553"/>
    </source>
</evidence>
<keyword evidence="2" id="KW-1185">Reference proteome</keyword>
<sequence>MPHSFSGSPKCTEVRLHDCLLCRRKYARVCVRELVWACGHACVSVEQSWPRLIAASYLVVTGLIKDDKLTFGFCLSLSFSLAYSRLFYPLFWQKNRQPLVTHYGLFLEKGGG</sequence>
<dbReference type="EMBL" id="JAHRIP010034536">
    <property type="protein sequence ID" value="MEQ2293820.1"/>
    <property type="molecule type" value="Genomic_DNA"/>
</dbReference>
<protein>
    <submittedName>
        <fullName evidence="1">Uncharacterized protein</fullName>
    </submittedName>
</protein>